<proteinExistence type="predicted"/>
<protein>
    <submittedName>
        <fullName evidence="2">Uncharacterized protein</fullName>
    </submittedName>
</protein>
<feature type="compositionally biased region" description="Basic and acidic residues" evidence="1">
    <location>
        <begin position="9"/>
        <end position="37"/>
    </location>
</feature>
<reference evidence="3" key="1">
    <citation type="journal article" date="2015" name="Nat. Plants">
        <title>Genome expansion of Arabis alpina linked with retrotransposition and reduced symmetric DNA methylation.</title>
        <authorList>
            <person name="Willing E.M."/>
            <person name="Rawat V."/>
            <person name="Mandakova T."/>
            <person name="Maumus F."/>
            <person name="James G.V."/>
            <person name="Nordstroem K.J."/>
            <person name="Becker C."/>
            <person name="Warthmann N."/>
            <person name="Chica C."/>
            <person name="Szarzynska B."/>
            <person name="Zytnicki M."/>
            <person name="Albani M.C."/>
            <person name="Kiefer C."/>
            <person name="Bergonzi S."/>
            <person name="Castaings L."/>
            <person name="Mateos J.L."/>
            <person name="Berns M.C."/>
            <person name="Bujdoso N."/>
            <person name="Piofczyk T."/>
            <person name="de Lorenzo L."/>
            <person name="Barrero-Sicilia C."/>
            <person name="Mateos I."/>
            <person name="Piednoel M."/>
            <person name="Hagmann J."/>
            <person name="Chen-Min-Tao R."/>
            <person name="Iglesias-Fernandez R."/>
            <person name="Schuster S.C."/>
            <person name="Alonso-Blanco C."/>
            <person name="Roudier F."/>
            <person name="Carbonero P."/>
            <person name="Paz-Ares J."/>
            <person name="Davis S.J."/>
            <person name="Pecinka A."/>
            <person name="Quesneville H."/>
            <person name="Colot V."/>
            <person name="Lysak M.A."/>
            <person name="Weigel D."/>
            <person name="Coupland G."/>
            <person name="Schneeberger K."/>
        </authorList>
    </citation>
    <scope>NUCLEOTIDE SEQUENCE [LARGE SCALE GENOMIC DNA]</scope>
    <source>
        <strain evidence="3">cv. Pajares</strain>
    </source>
</reference>
<dbReference type="Gramene" id="KFK42364">
    <property type="protein sequence ID" value="KFK42364"/>
    <property type="gene ID" value="AALP_AA2G245900"/>
</dbReference>
<feature type="region of interest" description="Disordered" evidence="1">
    <location>
        <begin position="1"/>
        <end position="37"/>
    </location>
</feature>
<evidence type="ECO:0000256" key="1">
    <source>
        <dbReference type="SAM" id="MobiDB-lite"/>
    </source>
</evidence>
<dbReference type="EMBL" id="CM002870">
    <property type="protein sequence ID" value="KFK42364.1"/>
    <property type="molecule type" value="Genomic_DNA"/>
</dbReference>
<evidence type="ECO:0000313" key="2">
    <source>
        <dbReference type="EMBL" id="KFK42364.1"/>
    </source>
</evidence>
<dbReference type="Proteomes" id="UP000029120">
    <property type="component" value="Chromosome 2"/>
</dbReference>
<evidence type="ECO:0000313" key="3">
    <source>
        <dbReference type="Proteomes" id="UP000029120"/>
    </source>
</evidence>
<name>A0A087HJR2_ARAAL</name>
<organism evidence="2 3">
    <name type="scientific">Arabis alpina</name>
    <name type="common">Alpine rock-cress</name>
    <dbReference type="NCBI Taxonomy" id="50452"/>
    <lineage>
        <taxon>Eukaryota</taxon>
        <taxon>Viridiplantae</taxon>
        <taxon>Streptophyta</taxon>
        <taxon>Embryophyta</taxon>
        <taxon>Tracheophyta</taxon>
        <taxon>Spermatophyta</taxon>
        <taxon>Magnoliopsida</taxon>
        <taxon>eudicotyledons</taxon>
        <taxon>Gunneridae</taxon>
        <taxon>Pentapetalae</taxon>
        <taxon>rosids</taxon>
        <taxon>malvids</taxon>
        <taxon>Brassicales</taxon>
        <taxon>Brassicaceae</taxon>
        <taxon>Arabideae</taxon>
        <taxon>Arabis</taxon>
    </lineage>
</organism>
<accession>A0A087HJR2</accession>
<keyword evidence="3" id="KW-1185">Reference proteome</keyword>
<gene>
    <name evidence="2" type="ordered locus">AALP_Aa2g245900</name>
</gene>
<sequence>MLPFQNRHNQAEFRRKTIADTETIPKRREARDPNQAP</sequence>
<dbReference type="AlphaFoldDB" id="A0A087HJR2"/>